<proteinExistence type="predicted"/>
<dbReference type="PANTHER" id="PTHR46467:SF1">
    <property type="entry name" value="TETHER CONTAINING UBX DOMAIN FOR GLUT4"/>
    <property type="match status" value="1"/>
</dbReference>
<dbReference type="Gene3D" id="3.10.20.90">
    <property type="entry name" value="Phosphatidylinositol 3-kinase Catalytic Subunit, Chain A, domain 1"/>
    <property type="match status" value="2"/>
</dbReference>
<dbReference type="RefSeq" id="XP_026762648.1">
    <property type="nucleotide sequence ID" value="XM_026906847.2"/>
</dbReference>
<dbReference type="GO" id="GO:0006886">
    <property type="term" value="P:intracellular protein transport"/>
    <property type="evidence" value="ECO:0007669"/>
    <property type="project" value="TreeGrafter"/>
</dbReference>
<dbReference type="OrthoDB" id="440781at2759"/>
<dbReference type="SUPFAM" id="SSF54236">
    <property type="entry name" value="Ubiquitin-like"/>
    <property type="match status" value="2"/>
</dbReference>
<feature type="region of interest" description="Disordered" evidence="1">
    <location>
        <begin position="193"/>
        <end position="214"/>
    </location>
</feature>
<sequence>MAKDIIVLTPNGRRQIVHCTPDTIILQVLEDACMKQGFQPTDYDLKHHNHILDLTTTIRFSNLPNKATLEMVETERRRLESNVTVGLLLEEGERRTADFPPNTSLYDLVTSLAPSEYSSLPHPTILYMRQEVVGETALRNKTLRQLGLISGRAVLRLLNKSEEGRQANVSAVYRRPLSEKPDIKEQNIEARTTNLHQFNDDSSEPGPSDIRKNVDYTKFDPIEHIKIVKKEAVLEKEKSTEEVQYEESINTKPAIEETKMDIDHKNNDENITGTSNTSLITQENLERCLKIEEEVTFIGTQKAIAFMQPDDTEDELEDLPNDFYDLTIEEVRKLYHDLQQHRLELENTPLITANKREENIKQTSQQKLLMYKNAVVRVQFPDRMILQGIFSPNDTIEDVINFVKTYLQTPDKPFHIFTTPLKEVLDPTTTLFNAKFVPCVHMHFKWSDDNNGEPYLKAEVYLKKTTSDAAGILASKYRAPCRRKLEDSSDSSLKSLRDQPSTSKHSKVPKWFK</sequence>
<dbReference type="CDD" id="cd16118">
    <property type="entry name" value="UBX2_UBXN9"/>
    <property type="match status" value="1"/>
</dbReference>
<dbReference type="InterPro" id="IPR059238">
    <property type="entry name" value="UBX1_UBXN9"/>
</dbReference>
<evidence type="ECO:0000313" key="6">
    <source>
        <dbReference type="RefSeq" id="XP_026762650.1"/>
    </source>
</evidence>
<dbReference type="KEGG" id="gmw:113521331"/>
<evidence type="ECO:0000256" key="1">
    <source>
        <dbReference type="SAM" id="MobiDB-lite"/>
    </source>
</evidence>
<dbReference type="InterPro" id="IPR029071">
    <property type="entry name" value="Ubiquitin-like_domsf"/>
</dbReference>
<dbReference type="GO" id="GO:0005737">
    <property type="term" value="C:cytoplasm"/>
    <property type="evidence" value="ECO:0007669"/>
    <property type="project" value="TreeGrafter"/>
</dbReference>
<dbReference type="GO" id="GO:0005634">
    <property type="term" value="C:nucleus"/>
    <property type="evidence" value="ECO:0007669"/>
    <property type="project" value="TreeGrafter"/>
</dbReference>
<dbReference type="PANTHER" id="PTHR46467">
    <property type="entry name" value="TETHER CONTAINING UBX DOMAIN FOR GLUT4"/>
    <property type="match status" value="1"/>
</dbReference>
<dbReference type="Pfam" id="PF11470">
    <property type="entry name" value="TUG-UBL1"/>
    <property type="match status" value="1"/>
</dbReference>
<dbReference type="RefSeq" id="XP_026762650.1">
    <property type="nucleotide sequence ID" value="XM_026906849.2"/>
</dbReference>
<dbReference type="InterPro" id="IPR021569">
    <property type="entry name" value="TUG-UBL1"/>
</dbReference>
<evidence type="ECO:0000313" key="5">
    <source>
        <dbReference type="RefSeq" id="XP_026762649.1"/>
    </source>
</evidence>
<dbReference type="GO" id="GO:0042593">
    <property type="term" value="P:glucose homeostasis"/>
    <property type="evidence" value="ECO:0007669"/>
    <property type="project" value="TreeGrafter"/>
</dbReference>
<dbReference type="GeneID" id="113521331"/>
<feature type="domain" description="TUG ubiquitin-like" evidence="2">
    <location>
        <begin position="9"/>
        <end position="71"/>
    </location>
</feature>
<evidence type="ECO:0000259" key="2">
    <source>
        <dbReference type="Pfam" id="PF11470"/>
    </source>
</evidence>
<keyword evidence="3" id="KW-1185">Reference proteome</keyword>
<dbReference type="Proteomes" id="UP001652740">
    <property type="component" value="Unplaced"/>
</dbReference>
<dbReference type="CDD" id="cd17075">
    <property type="entry name" value="UBX1_UBXN9"/>
    <property type="match status" value="1"/>
</dbReference>
<dbReference type="CDD" id="cd16105">
    <property type="entry name" value="Ubl_ASPSCR1_like"/>
    <property type="match status" value="1"/>
</dbReference>
<accession>A0A6J1X7F1</accession>
<dbReference type="AlphaFoldDB" id="A0A6J1X7F1"/>
<gene>
    <name evidence="4 5 6" type="primary">LOC113521331</name>
</gene>
<evidence type="ECO:0000313" key="3">
    <source>
        <dbReference type="Proteomes" id="UP001652740"/>
    </source>
</evidence>
<reference evidence="4 5" key="1">
    <citation type="submission" date="2025-04" db="UniProtKB">
        <authorList>
            <consortium name="RefSeq"/>
        </authorList>
    </citation>
    <scope>IDENTIFICATION</scope>
    <source>
        <tissue evidence="4 5">Whole adult</tissue>
    </source>
</reference>
<protein>
    <submittedName>
        <fullName evidence="4 5">Tether containing UBX domain for GLUT4</fullName>
    </submittedName>
</protein>
<dbReference type="RefSeq" id="XP_026762649.1">
    <property type="nucleotide sequence ID" value="XM_026906848.2"/>
</dbReference>
<feature type="compositionally biased region" description="Basic residues" evidence="1">
    <location>
        <begin position="504"/>
        <end position="513"/>
    </location>
</feature>
<dbReference type="GO" id="GO:0012506">
    <property type="term" value="C:vesicle membrane"/>
    <property type="evidence" value="ECO:0007669"/>
    <property type="project" value="TreeGrafter"/>
</dbReference>
<evidence type="ECO:0000313" key="4">
    <source>
        <dbReference type="RefSeq" id="XP_026762648.1"/>
    </source>
</evidence>
<organism evidence="3 5">
    <name type="scientific">Galleria mellonella</name>
    <name type="common">Greater wax moth</name>
    <dbReference type="NCBI Taxonomy" id="7137"/>
    <lineage>
        <taxon>Eukaryota</taxon>
        <taxon>Metazoa</taxon>
        <taxon>Ecdysozoa</taxon>
        <taxon>Arthropoda</taxon>
        <taxon>Hexapoda</taxon>
        <taxon>Insecta</taxon>
        <taxon>Pterygota</taxon>
        <taxon>Neoptera</taxon>
        <taxon>Endopterygota</taxon>
        <taxon>Lepidoptera</taxon>
        <taxon>Glossata</taxon>
        <taxon>Ditrysia</taxon>
        <taxon>Pyraloidea</taxon>
        <taxon>Pyralidae</taxon>
        <taxon>Galleriinae</taxon>
        <taxon>Galleria</taxon>
    </lineage>
</organism>
<feature type="region of interest" description="Disordered" evidence="1">
    <location>
        <begin position="482"/>
        <end position="513"/>
    </location>
</feature>
<name>A0A6J1X7F1_GALME</name>